<dbReference type="EMBL" id="CP023738">
    <property type="protein sequence ID" value="ATQ70598.1"/>
    <property type="molecule type" value="Genomic_DNA"/>
</dbReference>
<keyword evidence="1" id="KW-0614">Plasmid</keyword>
<evidence type="ECO:0000313" key="2">
    <source>
        <dbReference type="Proteomes" id="UP000230709"/>
    </source>
</evidence>
<reference evidence="2" key="1">
    <citation type="submission" date="2017-10" db="EMBL/GenBank/DDBJ databases">
        <title>Completed PacBio SMRT sequence of Methylosinus trichosporium OB3b reveals presence of a third large plasmid.</title>
        <authorList>
            <person name="Charles T.C."/>
            <person name="Lynch M.D.J."/>
            <person name="Heil J.R."/>
            <person name="Cheng J."/>
        </authorList>
    </citation>
    <scope>NUCLEOTIDE SEQUENCE [LARGE SCALE GENOMIC DNA]</scope>
    <source>
        <strain evidence="2">OB3b</strain>
        <plasmid evidence="2">pob3b1</plasmid>
    </source>
</reference>
<protein>
    <submittedName>
        <fullName evidence="1">Uncharacterized protein</fullName>
    </submittedName>
</protein>
<geneLocation type="plasmid" evidence="2">
    <name>pob3b1</name>
</geneLocation>
<dbReference type="AlphaFoldDB" id="A0A2D2D6H6"/>
<dbReference type="KEGG" id="mtw:CQW49_21615"/>
<name>A0A2D2D6H6_METT3</name>
<organism evidence="1 2">
    <name type="scientific">Methylosinus trichosporium (strain ATCC 35070 / NCIMB 11131 / UNIQEM 75 / OB3b)</name>
    <dbReference type="NCBI Taxonomy" id="595536"/>
    <lineage>
        <taxon>Bacteria</taxon>
        <taxon>Pseudomonadati</taxon>
        <taxon>Pseudomonadota</taxon>
        <taxon>Alphaproteobacteria</taxon>
        <taxon>Hyphomicrobiales</taxon>
        <taxon>Methylocystaceae</taxon>
        <taxon>Methylosinus</taxon>
    </lineage>
</organism>
<gene>
    <name evidence="1" type="ORF">CQW49_21615</name>
</gene>
<dbReference type="Proteomes" id="UP000230709">
    <property type="component" value="Plasmid pOB3b1"/>
</dbReference>
<accession>A0A2D2D6H6</accession>
<evidence type="ECO:0000313" key="1">
    <source>
        <dbReference type="EMBL" id="ATQ70598.1"/>
    </source>
</evidence>
<sequence length="68" mass="7094">MTFVAPSEDFLAGDGFDLAAVAQRQYRIDGRATTRLLLGGDVSRRGAGGRSVGRGDFPRGGVLVIGRG</sequence>
<proteinExistence type="predicted"/>
<keyword evidence="2" id="KW-1185">Reference proteome</keyword>